<reference evidence="3" key="2">
    <citation type="journal article" date="2021" name="Genome Biol. Evol.">
        <title>Developing a high-quality reference genome for a parasitic bivalve with doubly uniparental inheritance (Bivalvia: Unionida).</title>
        <authorList>
            <person name="Smith C.H."/>
        </authorList>
    </citation>
    <scope>NUCLEOTIDE SEQUENCE</scope>
    <source>
        <strain evidence="3">CHS0354</strain>
        <tissue evidence="3">Mantle</tissue>
    </source>
</reference>
<name>A0AAE0S9C6_9BIVA</name>
<reference evidence="3" key="1">
    <citation type="journal article" date="2021" name="Genome Biol. Evol.">
        <title>A High-Quality Reference Genome for a Parasitic Bivalve with Doubly Uniparental Inheritance (Bivalvia: Unionida).</title>
        <authorList>
            <person name="Smith C.H."/>
        </authorList>
    </citation>
    <scope>NUCLEOTIDE SEQUENCE</scope>
    <source>
        <strain evidence="3">CHS0354</strain>
    </source>
</reference>
<evidence type="ECO:0000259" key="2">
    <source>
        <dbReference type="Pfam" id="PF13383"/>
    </source>
</evidence>
<gene>
    <name evidence="3" type="ORF">CHS0354_042681</name>
</gene>
<dbReference type="EMBL" id="JAEAOA010002357">
    <property type="protein sequence ID" value="KAK3587726.1"/>
    <property type="molecule type" value="Genomic_DNA"/>
</dbReference>
<sequence length="166" mass="19385">MLHTAWNPSKRCILAFGLFALSLVGIFLSLTETRDKITRMVSHKEHTTIEYVDRSYEIMDKMTGKIPSDAELKNLTESQLDDLYWSYINTVQVLCRRIVRVGKIEDGGKEVCTDEAFHPRPPCLVYSFGINFQWDFDEDAARMFGCKVFSFDPRWVCMKNYETFTR</sequence>
<keyword evidence="1" id="KW-1133">Transmembrane helix</keyword>
<comment type="caution">
    <text evidence="3">The sequence shown here is derived from an EMBL/GenBank/DDBJ whole genome shotgun (WGS) entry which is preliminary data.</text>
</comment>
<evidence type="ECO:0000313" key="3">
    <source>
        <dbReference type="EMBL" id="KAK3587726.1"/>
    </source>
</evidence>
<dbReference type="AlphaFoldDB" id="A0AAE0S9C6"/>
<dbReference type="PANTHER" id="PTHR32026">
    <property type="entry name" value="METHYLTRANSFERASE-LIKE PROTEIN 24"/>
    <property type="match status" value="1"/>
</dbReference>
<feature type="domain" description="Methyltransferase" evidence="2">
    <location>
        <begin position="83"/>
        <end position="153"/>
    </location>
</feature>
<dbReference type="InterPro" id="IPR026913">
    <property type="entry name" value="METTL24"/>
</dbReference>
<dbReference type="InterPro" id="IPR025714">
    <property type="entry name" value="Methyltranfer_dom"/>
</dbReference>
<dbReference type="PANTHER" id="PTHR32026:SF10">
    <property type="entry name" value="METHYLTRANSFERASE-LIKE PROTEIN 24-RELATED"/>
    <property type="match status" value="1"/>
</dbReference>
<dbReference type="Proteomes" id="UP001195483">
    <property type="component" value="Unassembled WGS sequence"/>
</dbReference>
<feature type="transmembrane region" description="Helical" evidence="1">
    <location>
        <begin position="12"/>
        <end position="30"/>
    </location>
</feature>
<accession>A0AAE0S9C6</accession>
<keyword evidence="1" id="KW-0812">Transmembrane</keyword>
<evidence type="ECO:0000256" key="1">
    <source>
        <dbReference type="SAM" id="Phobius"/>
    </source>
</evidence>
<dbReference type="Pfam" id="PF13383">
    <property type="entry name" value="Methyltransf_22"/>
    <property type="match status" value="1"/>
</dbReference>
<organism evidence="3 4">
    <name type="scientific">Potamilus streckersoni</name>
    <dbReference type="NCBI Taxonomy" id="2493646"/>
    <lineage>
        <taxon>Eukaryota</taxon>
        <taxon>Metazoa</taxon>
        <taxon>Spiralia</taxon>
        <taxon>Lophotrochozoa</taxon>
        <taxon>Mollusca</taxon>
        <taxon>Bivalvia</taxon>
        <taxon>Autobranchia</taxon>
        <taxon>Heteroconchia</taxon>
        <taxon>Palaeoheterodonta</taxon>
        <taxon>Unionida</taxon>
        <taxon>Unionoidea</taxon>
        <taxon>Unionidae</taxon>
        <taxon>Ambleminae</taxon>
        <taxon>Lampsilini</taxon>
        <taxon>Potamilus</taxon>
    </lineage>
</organism>
<reference evidence="3" key="3">
    <citation type="submission" date="2023-05" db="EMBL/GenBank/DDBJ databases">
        <authorList>
            <person name="Smith C.H."/>
        </authorList>
    </citation>
    <scope>NUCLEOTIDE SEQUENCE</scope>
    <source>
        <strain evidence="3">CHS0354</strain>
        <tissue evidence="3">Mantle</tissue>
    </source>
</reference>
<protein>
    <recommendedName>
        <fullName evidence="2">Methyltransferase domain-containing protein</fullName>
    </recommendedName>
</protein>
<keyword evidence="4" id="KW-1185">Reference proteome</keyword>
<proteinExistence type="predicted"/>
<evidence type="ECO:0000313" key="4">
    <source>
        <dbReference type="Proteomes" id="UP001195483"/>
    </source>
</evidence>
<keyword evidence="1" id="KW-0472">Membrane</keyword>